<keyword evidence="5 9" id="KW-0833">Ubl conjugation pathway</keyword>
<keyword evidence="2 9" id="KW-0808">Transferase</keyword>
<evidence type="ECO:0000313" key="12">
    <source>
        <dbReference type="EMBL" id="CAH3017428.1"/>
    </source>
</evidence>
<accession>A0ABN8LJW6</accession>
<protein>
    <recommendedName>
        <fullName evidence="9">E3 ubiquitin-protein ligase</fullName>
        <ecNumber evidence="9">2.3.2.27</ecNumber>
    </recommendedName>
</protein>
<evidence type="ECO:0000256" key="1">
    <source>
        <dbReference type="ARBA" id="ARBA00000900"/>
    </source>
</evidence>
<gene>
    <name evidence="12" type="ORF">PEVE_00037583</name>
</gene>
<evidence type="ECO:0000256" key="10">
    <source>
        <dbReference type="SAM" id="MobiDB-lite"/>
    </source>
</evidence>
<evidence type="ECO:0000313" key="13">
    <source>
        <dbReference type="Proteomes" id="UP001159427"/>
    </source>
</evidence>
<dbReference type="InterPro" id="IPR044046">
    <property type="entry name" value="E3_ligase_UBR-like_C"/>
</dbReference>
<dbReference type="CDD" id="cd19673">
    <property type="entry name" value="UBR-box_UBR3"/>
    <property type="match status" value="1"/>
</dbReference>
<comment type="catalytic activity">
    <reaction evidence="1 9">
        <text>S-ubiquitinyl-[E2 ubiquitin-conjugating enzyme]-L-cysteine + [acceptor protein]-L-lysine = [E2 ubiquitin-conjugating enzyme]-L-cysteine + N(6)-ubiquitinyl-[acceptor protein]-L-lysine.</text>
        <dbReference type="EC" id="2.3.2.27"/>
    </reaction>
</comment>
<comment type="function">
    <text evidence="9">Ubiquitin ligase protein which is a component of the N-end rule pathway. Recognizes and binds to proteins bearing specific N-terminal residues that are destabilizing according to the N-end rule, leading to their ubiquitination and subsequent degradation.</text>
</comment>
<proteinExistence type="inferred from homology"/>
<comment type="similarity">
    <text evidence="7 9">Belongs to the E3 ubiquitin-protein ligase UBR1-like family.</text>
</comment>
<feature type="compositionally biased region" description="Polar residues" evidence="10">
    <location>
        <begin position="1284"/>
        <end position="1296"/>
    </location>
</feature>
<dbReference type="PANTHER" id="PTHR21497:SF39">
    <property type="entry name" value="E3 UBIQUITIN-PROTEIN LIGASE UBR3"/>
    <property type="match status" value="1"/>
</dbReference>
<comment type="caution">
    <text evidence="12">The sequence shown here is derived from an EMBL/GenBank/DDBJ whole genome shotgun (WGS) entry which is preliminary data.</text>
</comment>
<evidence type="ECO:0000256" key="3">
    <source>
        <dbReference type="ARBA" id="ARBA00022723"/>
    </source>
</evidence>
<dbReference type="PANTHER" id="PTHR21497">
    <property type="entry name" value="UBIQUITIN LIGASE E3 ALPHA-RELATED"/>
    <property type="match status" value="1"/>
</dbReference>
<dbReference type="Pfam" id="PF14555">
    <property type="entry name" value="UBA_4"/>
    <property type="match status" value="1"/>
</dbReference>
<dbReference type="Pfam" id="PF18995">
    <property type="entry name" value="PRT6_C"/>
    <property type="match status" value="1"/>
</dbReference>
<evidence type="ECO:0000259" key="11">
    <source>
        <dbReference type="PROSITE" id="PS51157"/>
    </source>
</evidence>
<keyword evidence="3 9" id="KW-0479">Metal-binding</keyword>
<keyword evidence="13" id="KW-1185">Reference proteome</keyword>
<dbReference type="InterPro" id="IPR003126">
    <property type="entry name" value="Znf_UBR"/>
</dbReference>
<dbReference type="InterPro" id="IPR055194">
    <property type="entry name" value="UBR1-like_WH"/>
</dbReference>
<dbReference type="EMBL" id="CALNXI010000062">
    <property type="protein sequence ID" value="CAH3017428.1"/>
    <property type="molecule type" value="Genomic_DNA"/>
</dbReference>
<dbReference type="InterPro" id="IPR039164">
    <property type="entry name" value="UBR1-like"/>
</dbReference>
<dbReference type="Gene3D" id="1.10.555.10">
    <property type="entry name" value="Rho GTPase activation protein"/>
    <property type="match status" value="1"/>
</dbReference>
<evidence type="ECO:0000256" key="5">
    <source>
        <dbReference type="ARBA" id="ARBA00022786"/>
    </source>
</evidence>
<dbReference type="Gene3D" id="2.10.110.30">
    <property type="match status" value="1"/>
</dbReference>
<evidence type="ECO:0000256" key="8">
    <source>
        <dbReference type="PROSITE-ProRule" id="PRU00508"/>
    </source>
</evidence>
<keyword evidence="4 9" id="KW-0863">Zinc-finger</keyword>
<dbReference type="InterPro" id="IPR000198">
    <property type="entry name" value="RhoGAP_dom"/>
</dbReference>
<dbReference type="Proteomes" id="UP001159427">
    <property type="component" value="Unassembled WGS sequence"/>
</dbReference>
<evidence type="ECO:0000256" key="6">
    <source>
        <dbReference type="ARBA" id="ARBA00022833"/>
    </source>
</evidence>
<reference evidence="12 13" key="1">
    <citation type="submission" date="2022-05" db="EMBL/GenBank/DDBJ databases">
        <authorList>
            <consortium name="Genoscope - CEA"/>
            <person name="William W."/>
        </authorList>
    </citation>
    <scope>NUCLEOTIDE SEQUENCE [LARGE SCALE GENOMIC DNA]</scope>
</reference>
<dbReference type="SMART" id="SM00396">
    <property type="entry name" value="ZnF_UBR1"/>
    <property type="match status" value="1"/>
</dbReference>
<name>A0ABN8LJW6_9CNID</name>
<evidence type="ECO:0000256" key="2">
    <source>
        <dbReference type="ARBA" id="ARBA00022679"/>
    </source>
</evidence>
<feature type="zinc finger region" description="UBR-type" evidence="8">
    <location>
        <begin position="76"/>
        <end position="147"/>
    </location>
</feature>
<keyword evidence="6 9" id="KW-0862">Zinc</keyword>
<dbReference type="InterPro" id="IPR008936">
    <property type="entry name" value="Rho_GTPase_activation_prot"/>
</dbReference>
<feature type="domain" description="UBR-type" evidence="11">
    <location>
        <begin position="76"/>
        <end position="147"/>
    </location>
</feature>
<organism evidence="12 13">
    <name type="scientific">Porites evermanni</name>
    <dbReference type="NCBI Taxonomy" id="104178"/>
    <lineage>
        <taxon>Eukaryota</taxon>
        <taxon>Metazoa</taxon>
        <taxon>Cnidaria</taxon>
        <taxon>Anthozoa</taxon>
        <taxon>Hexacorallia</taxon>
        <taxon>Scleractinia</taxon>
        <taxon>Fungiina</taxon>
        <taxon>Poritidae</taxon>
        <taxon>Porites</taxon>
    </lineage>
</organism>
<dbReference type="Pfam" id="PF22960">
    <property type="entry name" value="WHD_UBR1"/>
    <property type="match status" value="1"/>
</dbReference>
<comment type="pathway">
    <text evidence="9">Protein modification; protein ubiquitination.</text>
</comment>
<dbReference type="Pfam" id="PF00620">
    <property type="entry name" value="RhoGAP"/>
    <property type="match status" value="1"/>
</dbReference>
<evidence type="ECO:0000256" key="4">
    <source>
        <dbReference type="ARBA" id="ARBA00022771"/>
    </source>
</evidence>
<dbReference type="EC" id="2.3.2.27" evidence="9"/>
<feature type="region of interest" description="Disordered" evidence="10">
    <location>
        <begin position="1283"/>
        <end position="1315"/>
    </location>
</feature>
<sequence length="2038" mass="229159">MADGGSLRAKQSTAANFRAHCHTEKGKREIRAFLDGVLSLQHPFDAERQEWCLWLIAGGRPPEEFRNVLRSYDTPTICGLVWNKNFVAYRCRDCGISPCMSLCADCFHAGNHEGHDFNMFKSQAGGACDCGDEDVMKREGFCHRHGKKDTTVLKYPPPELLAMAQIVVPRLCVRLHQQLKELEPYAIDPLSDDMNDAKVLVNFLVQLCDTNTMKTIAAESLMMKIMDVERTLKERRTSYTASCTSSFRSPSLSSIGRMDSSNSCSSIMSADSMDDFANVTFLDFLMDFVTQFEFPEKIVTFLLHLLPNADYKEAFTRVFCQNYQKIAKALVQNGDQRAVEQLSNRVVHVSVQLFSNKILAEKVVQEQNLLQIMVKVLHDMARPLLQPFRRGDMVSNHDVVDCEGPTLKNHCYWPIVSDFINVLSHKTIAEMFMQNRDLIKQWLKFIGHLTGMNLNSRKLLRHIEFEPNTYYTAFAVELEAASSPLWSFVNACITLKNIQCVQNMISGSIDALERWYKKVDSKPQRGEVTFHLPLHRHLAAFISLAVSHFDVPLEQVIPSHHLLRSICEDLLHIQAAICEIRAGRWVRNGSQIRSQVRLYVECHFCNSIQDLDIFLLQICAMFLDPDVFIDILIESFSLTHWFKFGVPVVSSPPCFDVDTEVSMVEGMLTLLITLLSTRLHLGLTEKEILRQEMVAQLCMGDKTHSQLLDLIPDKPGQSHNTQDFESTLSELADYRGPSFESGSMQQGIYIPKDSVWKNDFDFIHVLLRAVQRQDVQSSMERYKASACKNGSPANGPLWPPFLPLKPLCAKFSRLTQFLHSKKLHGILFFIFHKAVEDSSSLPDAVLYSSIYLTKLAILDALKISHLGSLPYAAGSQDSKEIGCIIVDRCIDFLNIHGKDVEDLHQIGTHHFLNRELLYRLQQDPYTPLHPGRHSPHEVSAVMADVLHNHRLMKPTLFEPFLQFMSGVLTSALQNQSSTREKIAQLQHIQFLVEQQPLHRRELITKLSRHLVSISERLNVPPKNLAFATDQNQPFALELSMLLMYLNRYHEWLFRSQKVPPGWPNTINDLGFNSTSLVVNIGYVVQAVEEPMDTSESSESTASTSTISQTAESARKSVNVSLEKQSLGFVEGDHFSVENTAAFQGLVHQFISVTNASKGIAINLLRACRGNLEVAIDMHFNKEEVLPELEVAVGDVAMETSLCGTDAEGSSFLGTPHKSEASSACAVEGINQSILSLLVKLMSIMTSATSSPGRSTVYGNGVQYLSDLLDVIRNSSLDNAAALNKLQSGPGKTSASPCSPDGDTEDAEARARRRKLARERQQKVLAEFASKQKVFMEKTMSNDPDVLDKLDGDGETVGSSSGELAQEIFDCVICGQSSTSTEDSPVGLVVLLQPSSVLKHRAFHVRHSQLPLSREEEEARVINCGTTFRKRFEALRRHFDLIPSLDSSAFGTEGGIHMQSCGHLLHVDCHQSYLKSLQDEDANQLHHLHQMQPFNPRNGEFTCPLCRQLGNCVLPVVPSNIIPTKTPLKSKEQSHREQTNDLHAVLRKFKLRSVTKLTASALNFTVLGAAIKAVVETVSALDGESHRSSTEKKFSLLCKMARTNLELEQVDKAARKLSTPRKSCFGPLVRAFQFHSQTLVGPLLSVWSDLTGTDDFRESSTSSSRKTGDCPILLRDATSLLIQMMLSWPTALTLRDFKCLVQLVFNLMFTQTLVDTCCKFVGDEKLSWQDLGKKAASQDKSQSSLPADFLLGYVCRMLSNSSLFKEDHHTAGISQTVWSPHTVERTLQDSCLPFLRSACTMARLVYNINLPEVEGTDAEFRVLASTLGLCALQDSSSNSAESFSCVNCLQWPRSKPLLILRQWCEGLLLSVMERKMTLTRELLPNLRQWPLPRLLQLPQRYDSLIQHYRKRKCIKCGSTPDDPAVCLVCGKFTCLQGNCCVDETGETRHYECIQHALDCGRGTGIFLIVLSSVIIIIRGDRVCIWGSVYLDSFGEEDRDLRRGKPLFLSQERFNRLEEQWLTHSFDHMCKRWKRHLNTL</sequence>
<dbReference type="Pfam" id="PF02207">
    <property type="entry name" value="zf-UBR"/>
    <property type="match status" value="1"/>
</dbReference>
<evidence type="ECO:0000256" key="7">
    <source>
        <dbReference type="ARBA" id="ARBA00046341"/>
    </source>
</evidence>
<dbReference type="PROSITE" id="PS51157">
    <property type="entry name" value="ZF_UBR"/>
    <property type="match status" value="1"/>
</dbReference>
<dbReference type="SUPFAM" id="SSF48350">
    <property type="entry name" value="GTPase activation domain, GAP"/>
    <property type="match status" value="1"/>
</dbReference>
<evidence type="ECO:0000256" key="9">
    <source>
        <dbReference type="RuleBase" id="RU366018"/>
    </source>
</evidence>